<sequence length="183" mass="20522">MVIDWIQSIFIVAMFSAFLIVDSFNGSVQSLQDNWVMYRCNPAMMPFAGYFAPKGTTISTQDNFSYCVQTMMSNFAPSITQPFSYLQSMTVDMMGSINDNMMASTQQSSAMNFNVSSIFESIYGVFLNTIIEFNIIIVKLMDIQGKISGVITTIMYIMTAVQYTFESMWDGIPGGMIRTIGKL</sequence>
<protein>
    <submittedName>
        <fullName evidence="2">Uncharacterized protein</fullName>
    </submittedName>
</protein>
<dbReference type="EMBL" id="MN740627">
    <property type="protein sequence ID" value="QHS79267.1"/>
    <property type="molecule type" value="Genomic_DNA"/>
</dbReference>
<feature type="transmembrane region" description="Helical" evidence="1">
    <location>
        <begin position="6"/>
        <end position="24"/>
    </location>
</feature>
<proteinExistence type="predicted"/>
<name>A0A6C0AHH7_9ZZZZ</name>
<feature type="transmembrane region" description="Helical" evidence="1">
    <location>
        <begin position="147"/>
        <end position="165"/>
    </location>
</feature>
<keyword evidence="1" id="KW-1133">Transmembrane helix</keyword>
<organism evidence="2">
    <name type="scientific">viral metagenome</name>
    <dbReference type="NCBI Taxonomy" id="1070528"/>
    <lineage>
        <taxon>unclassified sequences</taxon>
        <taxon>metagenomes</taxon>
        <taxon>organismal metagenomes</taxon>
    </lineage>
</organism>
<evidence type="ECO:0000313" key="2">
    <source>
        <dbReference type="EMBL" id="QHS79267.1"/>
    </source>
</evidence>
<keyword evidence="1" id="KW-0812">Transmembrane</keyword>
<accession>A0A6C0AHH7</accession>
<keyword evidence="1" id="KW-0472">Membrane</keyword>
<dbReference type="AlphaFoldDB" id="A0A6C0AHH7"/>
<reference evidence="2" key="1">
    <citation type="journal article" date="2020" name="Nature">
        <title>Giant virus diversity and host interactions through global metagenomics.</title>
        <authorList>
            <person name="Schulz F."/>
            <person name="Roux S."/>
            <person name="Paez-Espino D."/>
            <person name="Jungbluth S."/>
            <person name="Walsh D.A."/>
            <person name="Denef V.J."/>
            <person name="McMahon K.D."/>
            <person name="Konstantinidis K.T."/>
            <person name="Eloe-Fadrosh E.A."/>
            <person name="Kyrpides N.C."/>
            <person name="Woyke T."/>
        </authorList>
    </citation>
    <scope>NUCLEOTIDE SEQUENCE</scope>
    <source>
        <strain evidence="2">GVMAG-S-1035118-87</strain>
    </source>
</reference>
<evidence type="ECO:0000256" key="1">
    <source>
        <dbReference type="SAM" id="Phobius"/>
    </source>
</evidence>